<evidence type="ECO:0000256" key="15">
    <source>
        <dbReference type="ARBA" id="ARBA00041845"/>
    </source>
</evidence>
<evidence type="ECO:0000256" key="38">
    <source>
        <dbReference type="ARBA" id="ARBA00058068"/>
    </source>
</evidence>
<keyword evidence="10" id="KW-0496">Mitochondrion</keyword>
<dbReference type="EnsemblMetazoa" id="XM_038221156.1">
    <property type="protein sequence ID" value="XP_038077084.1"/>
    <property type="gene ID" value="LOC119744917"/>
</dbReference>
<evidence type="ECO:0000256" key="19">
    <source>
        <dbReference type="ARBA" id="ARBA00043679"/>
    </source>
</evidence>
<dbReference type="GO" id="GO:0009436">
    <property type="term" value="P:glyoxylate catabolic process"/>
    <property type="evidence" value="ECO:0007669"/>
    <property type="project" value="TreeGrafter"/>
</dbReference>
<dbReference type="InterPro" id="IPR005814">
    <property type="entry name" value="Aminotrans_3"/>
</dbReference>
<evidence type="ECO:0000256" key="14">
    <source>
        <dbReference type="ARBA" id="ARBA00041662"/>
    </source>
</evidence>
<keyword evidence="6" id="KW-0032">Aminotransferase</keyword>
<comment type="catalytic activity">
    <reaction evidence="34">
        <text>N(omega),N(omega)-dimethyl-L-arginine + 2-oxobutanoate = 5-(3,3-dimethylguanidino)-2-oxopentanoate + (2S)-2-aminobutanoate</text>
        <dbReference type="Rhea" id="RHEA:77351"/>
        <dbReference type="ChEBI" id="CHEBI:16763"/>
        <dbReference type="ChEBI" id="CHEBI:58326"/>
        <dbReference type="ChEBI" id="CHEBI:74359"/>
        <dbReference type="ChEBI" id="CHEBI:197301"/>
    </reaction>
</comment>
<evidence type="ECO:0000256" key="27">
    <source>
        <dbReference type="ARBA" id="ARBA00043826"/>
    </source>
</evidence>
<dbReference type="EnsemblMetazoa" id="XM_038221129.1">
    <property type="protein sequence ID" value="XP_038077057.1"/>
    <property type="gene ID" value="LOC119744917"/>
</dbReference>
<comment type="catalytic activity">
    <reaction evidence="18">
        <text>N(omega),N(omega)-dimethyl-L-arginine + pyruvate = 5-(3,3-dimethylguanidino)-2-oxopentanoate + L-alanine</text>
        <dbReference type="Rhea" id="RHEA:77303"/>
        <dbReference type="ChEBI" id="CHEBI:15361"/>
        <dbReference type="ChEBI" id="CHEBI:57972"/>
        <dbReference type="ChEBI" id="CHEBI:58326"/>
        <dbReference type="ChEBI" id="CHEBI:197301"/>
    </reaction>
</comment>
<dbReference type="EnsemblMetazoa" id="XM_038221138.1">
    <property type="protein sequence ID" value="XP_038077066.1"/>
    <property type="gene ID" value="LOC119744917"/>
</dbReference>
<dbReference type="RefSeq" id="XP_038077057.1">
    <property type="nucleotide sequence ID" value="XM_038221129.1"/>
</dbReference>
<dbReference type="GO" id="GO:0016223">
    <property type="term" value="F:beta-alanine:pyruvate transaminase activity"/>
    <property type="evidence" value="ECO:0007669"/>
    <property type="project" value="UniProtKB-EC"/>
</dbReference>
<protein>
    <recommendedName>
        <fullName evidence="13">Alanine--glyoxylate aminotransferase 2, mitochondrial</fullName>
        <ecNumber evidence="28">2.6.1.18</ecNumber>
        <ecNumber evidence="12">2.6.1.40</ecNumber>
        <ecNumber evidence="5">2.6.1.44</ecNumber>
    </recommendedName>
    <alternativeName>
        <fullName evidence="14">(R)-3-amino-2-methylpropionate--pyruvate transaminase</fullName>
    </alternativeName>
    <alternativeName>
        <fullName evidence="16">Beta-ALAAT II</fullName>
    </alternativeName>
    <alternativeName>
        <fullName evidence="17">Beta-alanine-pyruvate aminotransferase</fullName>
    </alternativeName>
    <alternativeName>
        <fullName evidence="30">D-3-aminoisobutyrate-pyruvate aminotransferase</fullName>
    </alternativeName>
    <alternativeName>
        <fullName evidence="15">D-AIBAT</fullName>
    </alternativeName>
    <alternativeName>
        <fullName evidence="29">D-beta-aminoisobutyrate-pyruvate aminotransferase</fullName>
    </alternativeName>
</protein>
<evidence type="ECO:0000256" key="32">
    <source>
        <dbReference type="ARBA" id="ARBA00048264"/>
    </source>
</evidence>
<comment type="catalytic activity">
    <reaction evidence="11">
        <text>glyoxylate + L-alanine = glycine + pyruvate</text>
        <dbReference type="Rhea" id="RHEA:24248"/>
        <dbReference type="ChEBI" id="CHEBI:15361"/>
        <dbReference type="ChEBI" id="CHEBI:36655"/>
        <dbReference type="ChEBI" id="CHEBI:57305"/>
        <dbReference type="ChEBI" id="CHEBI:57972"/>
        <dbReference type="EC" id="2.6.1.44"/>
    </reaction>
    <physiologicalReaction direction="left-to-right" evidence="11">
        <dbReference type="Rhea" id="RHEA:24249"/>
    </physiologicalReaction>
</comment>
<dbReference type="CTD" id="64902"/>
<evidence type="ECO:0000256" key="12">
    <source>
        <dbReference type="ARBA" id="ARBA00039130"/>
    </source>
</evidence>
<comment type="catalytic activity">
    <reaction evidence="19">
        <text>(2S)-2-aminobutanoate + glyoxylate = 2-oxobutanoate + glycine</text>
        <dbReference type="Rhea" id="RHEA:77339"/>
        <dbReference type="ChEBI" id="CHEBI:16763"/>
        <dbReference type="ChEBI" id="CHEBI:36655"/>
        <dbReference type="ChEBI" id="CHEBI:57305"/>
        <dbReference type="ChEBI" id="CHEBI:74359"/>
    </reaction>
</comment>
<evidence type="ECO:0000256" key="13">
    <source>
        <dbReference type="ARBA" id="ARBA00039862"/>
    </source>
</evidence>
<organism evidence="40 41">
    <name type="scientific">Patiria miniata</name>
    <name type="common">Bat star</name>
    <name type="synonym">Asterina miniata</name>
    <dbReference type="NCBI Taxonomy" id="46514"/>
    <lineage>
        <taxon>Eukaryota</taxon>
        <taxon>Metazoa</taxon>
        <taxon>Echinodermata</taxon>
        <taxon>Eleutherozoa</taxon>
        <taxon>Asterozoa</taxon>
        <taxon>Asteroidea</taxon>
        <taxon>Valvatacea</taxon>
        <taxon>Valvatida</taxon>
        <taxon>Asterinidae</taxon>
        <taxon>Patiria</taxon>
    </lineage>
</organism>
<dbReference type="InterPro" id="IPR015421">
    <property type="entry name" value="PyrdxlP-dep_Trfase_major"/>
</dbReference>
<reference evidence="40" key="1">
    <citation type="submission" date="2022-11" db="UniProtKB">
        <authorList>
            <consortium name="EnsemblMetazoa"/>
        </authorList>
    </citation>
    <scope>IDENTIFICATION</scope>
</reference>
<evidence type="ECO:0000256" key="7">
    <source>
        <dbReference type="ARBA" id="ARBA00022679"/>
    </source>
</evidence>
<dbReference type="InterPro" id="IPR015424">
    <property type="entry name" value="PyrdxlP-dep_Trfase"/>
</dbReference>
<evidence type="ECO:0000256" key="24">
    <source>
        <dbReference type="ARBA" id="ARBA00043777"/>
    </source>
</evidence>
<keyword evidence="41" id="KW-1185">Reference proteome</keyword>
<evidence type="ECO:0000256" key="20">
    <source>
        <dbReference type="ARBA" id="ARBA00043726"/>
    </source>
</evidence>
<evidence type="ECO:0000256" key="1">
    <source>
        <dbReference type="ARBA" id="ARBA00001933"/>
    </source>
</evidence>
<evidence type="ECO:0000313" key="40">
    <source>
        <dbReference type="EnsemblMetazoa" id="XP_038077075.1"/>
    </source>
</evidence>
<dbReference type="OrthoDB" id="10261433at2759"/>
<comment type="catalytic activity">
    <reaction evidence="24">
        <text>L-ornithine + pyruvate = 5-amino-2-oxopentanoate + L-alanine</text>
        <dbReference type="Rhea" id="RHEA:77327"/>
        <dbReference type="ChEBI" id="CHEBI:15361"/>
        <dbReference type="ChEBI" id="CHEBI:46911"/>
        <dbReference type="ChEBI" id="CHEBI:57972"/>
        <dbReference type="ChEBI" id="CHEBI:58802"/>
    </reaction>
</comment>
<evidence type="ECO:0000256" key="5">
    <source>
        <dbReference type="ARBA" id="ARBA00013049"/>
    </source>
</evidence>
<comment type="subunit">
    <text evidence="4">Homotetramer.</text>
</comment>
<evidence type="ECO:0000256" key="18">
    <source>
        <dbReference type="ARBA" id="ARBA00043669"/>
    </source>
</evidence>
<dbReference type="GO" id="GO:0047305">
    <property type="term" value="F:(R)-3-amino-2-methylpropionate-pyruvate transaminase activity"/>
    <property type="evidence" value="ECO:0007669"/>
    <property type="project" value="UniProtKB-EC"/>
</dbReference>
<dbReference type="PANTHER" id="PTHR45688">
    <property type="match status" value="1"/>
</dbReference>
<dbReference type="InterPro" id="IPR015422">
    <property type="entry name" value="PyrdxlP-dep_Trfase_small"/>
</dbReference>
<evidence type="ECO:0000256" key="36">
    <source>
        <dbReference type="ARBA" id="ARBA00048916"/>
    </source>
</evidence>
<dbReference type="CDD" id="cd00610">
    <property type="entry name" value="OAT_like"/>
    <property type="match status" value="1"/>
</dbReference>
<dbReference type="EC" id="2.6.1.44" evidence="5"/>
<dbReference type="Pfam" id="PF00202">
    <property type="entry name" value="Aminotran_3"/>
    <property type="match status" value="1"/>
</dbReference>
<comment type="catalytic activity">
    <reaction evidence="32">
        <text>L-ornithine + glyoxylate = 5-amino-2-oxopentanoate + glycine</text>
        <dbReference type="Rhea" id="RHEA:77331"/>
        <dbReference type="ChEBI" id="CHEBI:36655"/>
        <dbReference type="ChEBI" id="CHEBI:46911"/>
        <dbReference type="ChEBI" id="CHEBI:57305"/>
        <dbReference type="ChEBI" id="CHEBI:58802"/>
    </reaction>
</comment>
<comment type="catalytic activity">
    <reaction evidence="36">
        <text>oxaloacetate + L-alanine = L-aspartate + pyruvate</text>
        <dbReference type="Rhea" id="RHEA:77347"/>
        <dbReference type="ChEBI" id="CHEBI:15361"/>
        <dbReference type="ChEBI" id="CHEBI:16452"/>
        <dbReference type="ChEBI" id="CHEBI:29991"/>
        <dbReference type="ChEBI" id="CHEBI:57972"/>
    </reaction>
</comment>
<comment type="catalytic activity">
    <reaction evidence="27">
        <text>2-oxopentanoate + N(omega),N(omega)-dimethyl-L-arginine = 5-(3,3-dimethylguanidino)-2-oxopentanoate + L-2-aminopentanoate</text>
        <dbReference type="Rhea" id="RHEA:77359"/>
        <dbReference type="ChEBI" id="CHEBI:28644"/>
        <dbReference type="ChEBI" id="CHEBI:58326"/>
        <dbReference type="ChEBI" id="CHEBI:58441"/>
        <dbReference type="ChEBI" id="CHEBI:197301"/>
    </reaction>
</comment>
<evidence type="ECO:0000256" key="8">
    <source>
        <dbReference type="ARBA" id="ARBA00022898"/>
    </source>
</evidence>
<dbReference type="RefSeq" id="XP_038077084.1">
    <property type="nucleotide sequence ID" value="XM_038221156.1"/>
</dbReference>
<evidence type="ECO:0000256" key="3">
    <source>
        <dbReference type="ARBA" id="ARBA00008954"/>
    </source>
</evidence>
<evidence type="ECO:0000256" key="33">
    <source>
        <dbReference type="ARBA" id="ARBA00048500"/>
    </source>
</evidence>
<evidence type="ECO:0000256" key="2">
    <source>
        <dbReference type="ARBA" id="ARBA00004173"/>
    </source>
</evidence>
<dbReference type="RefSeq" id="XP_038077048.1">
    <property type="nucleotide sequence ID" value="XM_038221120.1"/>
</dbReference>
<evidence type="ECO:0000256" key="35">
    <source>
        <dbReference type="ARBA" id="ARBA00048760"/>
    </source>
</evidence>
<comment type="subcellular location">
    <subcellularLocation>
        <location evidence="2">Mitochondrion</location>
    </subcellularLocation>
</comment>
<evidence type="ECO:0000256" key="31">
    <source>
        <dbReference type="ARBA" id="ARBA00047892"/>
    </source>
</evidence>
<evidence type="ECO:0000256" key="4">
    <source>
        <dbReference type="ARBA" id="ARBA00011881"/>
    </source>
</evidence>
<dbReference type="AlphaFoldDB" id="A0A914BMA8"/>
<dbReference type="GeneID" id="119744917"/>
<dbReference type="EC" id="2.6.1.18" evidence="28"/>
<sequence>MFRLSKATSLRLWKLQKETSTVCLTPQARTFTVSRPHAKAPPSMPAIAAMPDTDFKPAEYKGMSYEKAREVRTSLINPAILEYYKKPVMFHQGYMQWLFDQDGKRYLDLFSGIVTVSVGHCHPKVNKALHEQIDKIWHTTNIYMIPAVYEYAEKLVSKMPGNLKNVYFVNSGTEANDLAVNMARLYTGAYDIVSLRNAYHGISPNLLGLTSVGSWLYELPGGYGYHNAINPDPFRGPWGGKNCRDSPVQTIRNCDCAAGQCHAKDMYIDQLKDLFRHSTPKKIAGMFAESIQGVGGTVQFPKGYLKEAFELVREKGGICIADEVQTGFGRTGEHYWGFEAHDVMPDIVTLAKGIGNGFPLAAVVTTPEIAKSLTRALHISTFGGSPLAGAVGKAVLEVIEEENTQATCLDVGTYTLLELAKLRDEFEIVGDVRGKGLMIGVEMVTDKESRTPLPADKMGAIWEDMKEMGVLMGKGGVHANVFRIKPAMIVTKEDMDFGVSILRQALQNHVERTS</sequence>
<evidence type="ECO:0000256" key="39">
    <source>
        <dbReference type="RuleBase" id="RU003560"/>
    </source>
</evidence>
<dbReference type="PIRSF" id="PIRSF000521">
    <property type="entry name" value="Transaminase_4ab_Lys_Orn"/>
    <property type="match status" value="1"/>
</dbReference>
<dbReference type="PROSITE" id="PS00600">
    <property type="entry name" value="AA_TRANSFER_CLASS_3"/>
    <property type="match status" value="1"/>
</dbReference>
<comment type="catalytic activity">
    <reaction evidence="37">
        <text>N(omega),N('omega)-dimethyl-L-arginine + glyoxylate = 5-(3,3'-dimethylguanidino)-2-oxopentanoate + glycine</text>
        <dbReference type="Rhea" id="RHEA:77315"/>
        <dbReference type="ChEBI" id="CHEBI:36655"/>
        <dbReference type="ChEBI" id="CHEBI:57305"/>
        <dbReference type="ChEBI" id="CHEBI:197308"/>
        <dbReference type="ChEBI" id="CHEBI:197310"/>
    </reaction>
</comment>
<dbReference type="RefSeq" id="XP_038077066.1">
    <property type="nucleotide sequence ID" value="XM_038221138.1"/>
</dbReference>
<evidence type="ECO:0000256" key="16">
    <source>
        <dbReference type="ARBA" id="ARBA00042611"/>
    </source>
</evidence>
<evidence type="ECO:0000256" key="22">
    <source>
        <dbReference type="ARBA" id="ARBA00043751"/>
    </source>
</evidence>
<comment type="similarity">
    <text evidence="3 39">Belongs to the class-III pyridoxal-phosphate-dependent aminotransferase family.</text>
</comment>
<dbReference type="SUPFAM" id="SSF53383">
    <property type="entry name" value="PLP-dependent transferases"/>
    <property type="match status" value="1"/>
</dbReference>
<evidence type="ECO:0000256" key="37">
    <source>
        <dbReference type="ARBA" id="ARBA00049480"/>
    </source>
</evidence>
<evidence type="ECO:0000256" key="34">
    <source>
        <dbReference type="ARBA" id="ARBA00048560"/>
    </source>
</evidence>
<comment type="catalytic activity">
    <reaction evidence="22">
        <text>2-oxobutanoate + L-alanine = (2S)-2-aminobutanoate + pyruvate</text>
        <dbReference type="Rhea" id="RHEA:77355"/>
        <dbReference type="ChEBI" id="CHEBI:15361"/>
        <dbReference type="ChEBI" id="CHEBI:16763"/>
        <dbReference type="ChEBI" id="CHEBI:57972"/>
        <dbReference type="ChEBI" id="CHEBI:74359"/>
        <dbReference type="EC" id="2.6.1.44"/>
    </reaction>
</comment>
<evidence type="ECO:0000256" key="6">
    <source>
        <dbReference type="ARBA" id="ARBA00022576"/>
    </source>
</evidence>
<dbReference type="EnsemblMetazoa" id="XM_038221147.1">
    <property type="protein sequence ID" value="XP_038077075.1"/>
    <property type="gene ID" value="LOC119744917"/>
</dbReference>
<evidence type="ECO:0000256" key="28">
    <source>
        <dbReference type="ARBA" id="ARBA00044055"/>
    </source>
</evidence>
<comment type="catalytic activity">
    <reaction evidence="35">
        <text>N(omega)-methyl-L-arginine + glyoxylate = 5-(3-methylguanidino)-2-oxopentanoate + glycine</text>
        <dbReference type="Rhea" id="RHEA:77323"/>
        <dbReference type="ChEBI" id="CHEBI:36655"/>
        <dbReference type="ChEBI" id="CHEBI:57305"/>
        <dbReference type="ChEBI" id="CHEBI:114953"/>
        <dbReference type="ChEBI" id="CHEBI:197314"/>
    </reaction>
</comment>
<comment type="catalytic activity">
    <reaction evidence="20">
        <text>(R)-3-amino-2-methylpropanoate + pyruvate = 2-methyl-3-oxopropanoate + L-alanine</text>
        <dbReference type="Rhea" id="RHEA:18393"/>
        <dbReference type="ChEBI" id="CHEBI:15361"/>
        <dbReference type="ChEBI" id="CHEBI:57700"/>
        <dbReference type="ChEBI" id="CHEBI:57731"/>
        <dbReference type="ChEBI" id="CHEBI:57972"/>
        <dbReference type="EC" id="2.6.1.40"/>
    </reaction>
    <physiologicalReaction direction="left-to-right" evidence="20">
        <dbReference type="Rhea" id="RHEA:18394"/>
    </physiologicalReaction>
</comment>
<dbReference type="InterPro" id="IPR049704">
    <property type="entry name" value="Aminotrans_3_PPA_site"/>
</dbReference>
<comment type="cofactor">
    <cofactor evidence="1">
        <name>pyridoxal 5'-phosphate</name>
        <dbReference type="ChEBI" id="CHEBI:597326"/>
    </cofactor>
</comment>
<keyword evidence="9" id="KW-0809">Transit peptide</keyword>
<dbReference type="GO" id="GO:0019481">
    <property type="term" value="P:L-alanine catabolic process, by transamination"/>
    <property type="evidence" value="ECO:0007669"/>
    <property type="project" value="TreeGrafter"/>
</dbReference>
<evidence type="ECO:0000256" key="9">
    <source>
        <dbReference type="ARBA" id="ARBA00022946"/>
    </source>
</evidence>
<keyword evidence="7" id="KW-0808">Transferase</keyword>
<dbReference type="EnsemblMetazoa" id="XM_038221120.1">
    <property type="protein sequence ID" value="XP_038077048.1"/>
    <property type="gene ID" value="LOC119744917"/>
</dbReference>
<dbReference type="GO" id="GO:0005739">
    <property type="term" value="C:mitochondrion"/>
    <property type="evidence" value="ECO:0007669"/>
    <property type="project" value="UniProtKB-SubCell"/>
</dbReference>
<name>A0A914BMA8_PATMI</name>
<comment type="catalytic activity">
    <reaction evidence="31">
        <text>N(omega),N(omega)-dimethyl-L-arginine + glyoxylate = 5-(3,3-dimethylguanidino)-2-oxopentanoate + glycine</text>
        <dbReference type="Rhea" id="RHEA:77311"/>
        <dbReference type="ChEBI" id="CHEBI:36655"/>
        <dbReference type="ChEBI" id="CHEBI:57305"/>
        <dbReference type="ChEBI" id="CHEBI:58326"/>
        <dbReference type="ChEBI" id="CHEBI:197301"/>
    </reaction>
</comment>
<evidence type="ECO:0000256" key="30">
    <source>
        <dbReference type="ARBA" id="ARBA00044258"/>
    </source>
</evidence>
<comment type="catalytic activity">
    <reaction evidence="21">
        <text>N(omega),N(omega)-dimethyl-L-arginine + oxaloacetate = 5-(3,3-dimethylguanidino)-2-oxopentanoate + L-aspartate</text>
        <dbReference type="Rhea" id="RHEA:77343"/>
        <dbReference type="ChEBI" id="CHEBI:16452"/>
        <dbReference type="ChEBI" id="CHEBI:29991"/>
        <dbReference type="ChEBI" id="CHEBI:58326"/>
        <dbReference type="ChEBI" id="CHEBI:197301"/>
    </reaction>
</comment>
<dbReference type="Proteomes" id="UP000887568">
    <property type="component" value="Unplaced"/>
</dbReference>
<dbReference type="PANTHER" id="PTHR45688:SF3">
    <property type="entry name" value="ALANINE--GLYOXYLATE AMINOTRANSFERASE 2, MITOCHONDRIAL"/>
    <property type="match status" value="1"/>
</dbReference>
<evidence type="ECO:0000256" key="29">
    <source>
        <dbReference type="ARBA" id="ARBA00044257"/>
    </source>
</evidence>
<evidence type="ECO:0000313" key="41">
    <source>
        <dbReference type="Proteomes" id="UP000887568"/>
    </source>
</evidence>
<evidence type="ECO:0000256" key="21">
    <source>
        <dbReference type="ARBA" id="ARBA00043749"/>
    </source>
</evidence>
<evidence type="ECO:0000256" key="10">
    <source>
        <dbReference type="ARBA" id="ARBA00023128"/>
    </source>
</evidence>
<dbReference type="Gene3D" id="3.40.640.10">
    <property type="entry name" value="Type I PLP-dependent aspartate aminotransferase-like (Major domain)"/>
    <property type="match status" value="1"/>
</dbReference>
<comment type="catalytic activity">
    <reaction evidence="23">
        <text>N(omega)-methyl-L-arginine + pyruvate = 5-(3-methylguanidino)-2-oxopentanoate + L-alanine</text>
        <dbReference type="Rhea" id="RHEA:77319"/>
        <dbReference type="ChEBI" id="CHEBI:15361"/>
        <dbReference type="ChEBI" id="CHEBI:57972"/>
        <dbReference type="ChEBI" id="CHEBI:114953"/>
        <dbReference type="ChEBI" id="CHEBI:197314"/>
    </reaction>
</comment>
<evidence type="ECO:0000256" key="17">
    <source>
        <dbReference type="ARBA" id="ARBA00042669"/>
    </source>
</evidence>
<proteinExistence type="inferred from homology"/>
<keyword evidence="8 39" id="KW-0663">Pyridoxal phosphate</keyword>
<dbReference type="Gene3D" id="3.90.1150.10">
    <property type="entry name" value="Aspartate Aminotransferase, domain 1"/>
    <property type="match status" value="1"/>
</dbReference>
<accession>A0A914BMA8</accession>
<dbReference type="FunFam" id="3.40.640.10:FF:000055">
    <property type="entry name" value="Alanine--glyoxylate aminotransferase 2, mitochondrial"/>
    <property type="match status" value="1"/>
</dbReference>
<comment type="catalytic activity">
    <reaction evidence="25">
        <text>N(omega),N('omega)-dimethyl-L-arginine + pyruvate = 5-(3,3'-dimethylguanidino)-2-oxopentanoate + L-alanine</text>
        <dbReference type="Rhea" id="RHEA:77307"/>
        <dbReference type="ChEBI" id="CHEBI:15361"/>
        <dbReference type="ChEBI" id="CHEBI:57972"/>
        <dbReference type="ChEBI" id="CHEBI:197308"/>
        <dbReference type="ChEBI" id="CHEBI:197310"/>
    </reaction>
</comment>
<evidence type="ECO:0000256" key="26">
    <source>
        <dbReference type="ARBA" id="ARBA00043825"/>
    </source>
</evidence>
<evidence type="ECO:0000256" key="23">
    <source>
        <dbReference type="ARBA" id="ARBA00043758"/>
    </source>
</evidence>
<comment type="catalytic activity">
    <reaction evidence="33">
        <text>2-oxohexanoate + N(omega),N(omega)-dimethyl-L-arginine = L-2-aminohexanoate + 5-(3,3-dimethylguanidino)-2-oxopentanoate</text>
        <dbReference type="Rhea" id="RHEA:77363"/>
        <dbReference type="ChEBI" id="CHEBI:35177"/>
        <dbReference type="ChEBI" id="CHEBI:58326"/>
        <dbReference type="ChEBI" id="CHEBI:58455"/>
        <dbReference type="ChEBI" id="CHEBI:197301"/>
    </reaction>
</comment>
<evidence type="ECO:0000256" key="11">
    <source>
        <dbReference type="ARBA" id="ARBA00033660"/>
    </source>
</evidence>
<evidence type="ECO:0000256" key="25">
    <source>
        <dbReference type="ARBA" id="ARBA00043798"/>
    </source>
</evidence>
<dbReference type="GO" id="GO:0030170">
    <property type="term" value="F:pyridoxal phosphate binding"/>
    <property type="evidence" value="ECO:0007669"/>
    <property type="project" value="InterPro"/>
</dbReference>
<dbReference type="OMA" id="MVPGFKY"/>
<comment type="function">
    <text evidence="38">Multifunctional aminotransferase with a broad substrate specificity. Catalyzes the conversion of glyoxylate to glycine using alanine as the amino donor. Catalyzes metabolism of not L- but the D-isomer of D-beta-aminoisobutyric acid to generate 2-methyl-3-oxopropanoate and alanine. Catalyzes the transfer of the amino group from beta-alanine to pyruvate to yield L-alanine and 3-oxopropanoate. Can metabolize NG-monomethyl-L-arginine (NMMA), asymmetric NG,NG-dimethyl-L-arginine (ADMA) and symmetric NG,N'G-dimethyl-L-arginine (SDMA). ADMA is a potent inhibitor of nitric-oxide (NO) synthase, and this activity provides mechanism through which the kidney regulates blood pressure.</text>
</comment>
<dbReference type="RefSeq" id="XP_038077075.1">
    <property type="nucleotide sequence ID" value="XM_038221147.1"/>
</dbReference>
<dbReference type="EC" id="2.6.1.40" evidence="12"/>
<dbReference type="GO" id="GO:0008453">
    <property type="term" value="F:alanine-glyoxylate transaminase activity"/>
    <property type="evidence" value="ECO:0007669"/>
    <property type="project" value="UniProtKB-EC"/>
</dbReference>
<comment type="catalytic activity">
    <reaction evidence="26">
        <text>3-oxopropanoate + L-alanine = beta-alanine + pyruvate</text>
        <dbReference type="Rhea" id="RHEA:14077"/>
        <dbReference type="ChEBI" id="CHEBI:15361"/>
        <dbReference type="ChEBI" id="CHEBI:33190"/>
        <dbReference type="ChEBI" id="CHEBI:57966"/>
        <dbReference type="ChEBI" id="CHEBI:57972"/>
        <dbReference type="EC" id="2.6.1.18"/>
    </reaction>
    <physiologicalReaction direction="right-to-left" evidence="26">
        <dbReference type="Rhea" id="RHEA:14079"/>
    </physiologicalReaction>
</comment>